<sequence>MNSTELTHEIDSTETVQRQSEWSRNQKFWFRVAFIFFTVIAIPTSAKWYTFIYNLNWLNLHCRDLYNLTNYTPDFVELKNRYGFAGFASWGVLFIVSVIGSFIWGLVDAKRKNYDVLYYWLRVIVRYRAALGIIGFGFLKLFPAQMPYPSLGILNGDFGDMTQQKVYWMSVAIVPFYQAFSGVLEVSAGVLLLFRKTIPWGSALLFSALGTIAVVNVTYDNTLHVYATYFAVASAFLLLHDLKKSKELLIDEIAVVPYKYYYPAFAKAWQKYARIGLKSGLILLFVVWAFYLEGINFLYDPYKQPAVKGVKELRGNYDVAEFRINNKVIPYAPLDSVRWSEVTFEKWTSLSFKVNKPVQIDLSNGGGSPAMDIHRTTEVAGLAGGRRVFYYQADTVKQILYLQDKNIAGIKAGDLNERRVPDKILKDSIYPADWIPKESLAAIGNELYKINPKAMSTTRIREYEAGDKFKNRNKMILHYQIIDGGTQVILSGTNEKRDSVYIVLNRINRRYTLTPSKLDAGVY</sequence>
<dbReference type="RefSeq" id="WP_011583953.1">
    <property type="nucleotide sequence ID" value="NC_008255.1"/>
</dbReference>
<feature type="transmembrane region" description="Helical" evidence="1">
    <location>
        <begin position="127"/>
        <end position="146"/>
    </location>
</feature>
<keyword evidence="1" id="KW-0472">Membrane</keyword>
<evidence type="ECO:0000256" key="1">
    <source>
        <dbReference type="SAM" id="Phobius"/>
    </source>
</evidence>
<evidence type="ECO:0008006" key="4">
    <source>
        <dbReference type="Google" id="ProtNLM"/>
    </source>
</evidence>
<gene>
    <name evidence="2" type="ordered locus">CHU_0550</name>
</gene>
<feature type="transmembrane region" description="Helical" evidence="1">
    <location>
        <begin position="223"/>
        <end position="239"/>
    </location>
</feature>
<dbReference type="OrthoDB" id="102112at2"/>
<keyword evidence="3" id="KW-1185">Reference proteome</keyword>
<dbReference type="KEGG" id="chu:CHU_0550"/>
<reference evidence="2 3" key="1">
    <citation type="journal article" date="2007" name="Appl. Environ. Microbiol.">
        <title>Genome sequence of the cellulolytic gliding bacterium Cytophaga hutchinsonii.</title>
        <authorList>
            <person name="Xie G."/>
            <person name="Bruce D.C."/>
            <person name="Challacombe J.F."/>
            <person name="Chertkov O."/>
            <person name="Detter J.C."/>
            <person name="Gilna P."/>
            <person name="Han C.S."/>
            <person name="Lucas S."/>
            <person name="Misra M."/>
            <person name="Myers G.L."/>
            <person name="Richardson P."/>
            <person name="Tapia R."/>
            <person name="Thayer N."/>
            <person name="Thompson L.S."/>
            <person name="Brettin T.S."/>
            <person name="Henrissat B."/>
            <person name="Wilson D.B."/>
            <person name="McBride M.J."/>
        </authorList>
    </citation>
    <scope>NUCLEOTIDE SEQUENCE [LARGE SCALE GENOMIC DNA]</scope>
    <source>
        <strain evidence="3">ATCC 33406 / DSM 1761 / CIP 103989 / NBRC 15051 / NCIMB 9469 / D465</strain>
    </source>
</reference>
<evidence type="ECO:0000313" key="2">
    <source>
        <dbReference type="EMBL" id="ABG57837.1"/>
    </source>
</evidence>
<keyword evidence="1" id="KW-1133">Transmembrane helix</keyword>
<evidence type="ECO:0000313" key="3">
    <source>
        <dbReference type="Proteomes" id="UP000001822"/>
    </source>
</evidence>
<protein>
    <recommendedName>
        <fullName evidence="4">DoxX family protein</fullName>
    </recommendedName>
</protein>
<dbReference type="AlphaFoldDB" id="A0A6N4SNF3"/>
<feature type="transmembrane region" description="Helical" evidence="1">
    <location>
        <begin position="166"/>
        <end position="193"/>
    </location>
</feature>
<feature type="transmembrane region" description="Helical" evidence="1">
    <location>
        <begin position="87"/>
        <end position="107"/>
    </location>
</feature>
<feature type="transmembrane region" description="Helical" evidence="1">
    <location>
        <begin position="280"/>
        <end position="299"/>
    </location>
</feature>
<feature type="transmembrane region" description="Helical" evidence="1">
    <location>
        <begin position="28"/>
        <end position="49"/>
    </location>
</feature>
<accession>A0A6N4SNF3</accession>
<dbReference type="EMBL" id="CP000383">
    <property type="protein sequence ID" value="ABG57837.1"/>
    <property type="molecule type" value="Genomic_DNA"/>
</dbReference>
<organism evidence="2 3">
    <name type="scientific">Cytophaga hutchinsonii (strain ATCC 33406 / DSM 1761 / CIP 103989 / NBRC 15051 / NCIMB 9469 / D465)</name>
    <dbReference type="NCBI Taxonomy" id="269798"/>
    <lineage>
        <taxon>Bacteria</taxon>
        <taxon>Pseudomonadati</taxon>
        <taxon>Bacteroidota</taxon>
        <taxon>Cytophagia</taxon>
        <taxon>Cytophagales</taxon>
        <taxon>Cytophagaceae</taxon>
        <taxon>Cytophaga</taxon>
    </lineage>
</organism>
<keyword evidence="1" id="KW-0812">Transmembrane</keyword>
<feature type="transmembrane region" description="Helical" evidence="1">
    <location>
        <begin position="200"/>
        <end position="217"/>
    </location>
</feature>
<proteinExistence type="predicted"/>
<dbReference type="Proteomes" id="UP000001822">
    <property type="component" value="Chromosome"/>
</dbReference>
<name>A0A6N4SNF3_CYTH3</name>